<feature type="compositionally biased region" description="Low complexity" evidence="1">
    <location>
        <begin position="83"/>
        <end position="101"/>
    </location>
</feature>
<comment type="caution">
    <text evidence="4">The sequence shown here is derived from an EMBL/GenBank/DDBJ whole genome shotgun (WGS) entry which is preliminary data.</text>
</comment>
<feature type="compositionally biased region" description="Basic and acidic residues" evidence="1">
    <location>
        <begin position="415"/>
        <end position="425"/>
    </location>
</feature>
<feature type="region of interest" description="Disordered" evidence="1">
    <location>
        <begin position="119"/>
        <end position="169"/>
    </location>
</feature>
<evidence type="ECO:0000256" key="1">
    <source>
        <dbReference type="SAM" id="MobiDB-lite"/>
    </source>
</evidence>
<feature type="compositionally biased region" description="Low complexity" evidence="1">
    <location>
        <begin position="377"/>
        <end position="395"/>
    </location>
</feature>
<protein>
    <recommendedName>
        <fullName evidence="6">BZIP transcription factor</fullName>
    </recommendedName>
</protein>
<feature type="region of interest" description="Disordered" evidence="1">
    <location>
        <begin position="269"/>
        <end position="467"/>
    </location>
</feature>
<evidence type="ECO:0000313" key="4">
    <source>
        <dbReference type="EMBL" id="GJN34524.1"/>
    </source>
</evidence>
<feature type="domain" description="DUF632" evidence="2">
    <location>
        <begin position="506"/>
        <end position="800"/>
    </location>
</feature>
<dbReference type="Proteomes" id="UP001054889">
    <property type="component" value="Unassembled WGS sequence"/>
</dbReference>
<feature type="compositionally biased region" description="Basic and acidic residues" evidence="1">
    <location>
        <begin position="278"/>
        <end position="290"/>
    </location>
</feature>
<reference evidence="4" key="1">
    <citation type="journal article" date="2018" name="DNA Res.">
        <title>Multiple hybrid de novo genome assembly of finger millet, an orphan allotetraploid crop.</title>
        <authorList>
            <person name="Hatakeyama M."/>
            <person name="Aluri S."/>
            <person name="Balachadran M.T."/>
            <person name="Sivarajan S.R."/>
            <person name="Patrignani A."/>
            <person name="Gruter S."/>
            <person name="Poveda L."/>
            <person name="Shimizu-Inatsugi R."/>
            <person name="Baeten J."/>
            <person name="Francoijs K.J."/>
            <person name="Nataraja K.N."/>
            <person name="Reddy Y.A.N."/>
            <person name="Phadnis S."/>
            <person name="Ravikumar R.L."/>
            <person name="Schlapbach R."/>
            <person name="Sreeman S.M."/>
            <person name="Shimizu K.K."/>
        </authorList>
    </citation>
    <scope>NUCLEOTIDE SEQUENCE</scope>
</reference>
<feature type="compositionally biased region" description="Acidic residues" evidence="1">
    <location>
        <begin position="405"/>
        <end position="414"/>
    </location>
</feature>
<dbReference type="InterPro" id="IPR006868">
    <property type="entry name" value="DUF630"/>
</dbReference>
<evidence type="ECO:0008006" key="6">
    <source>
        <dbReference type="Google" id="ProtNLM"/>
    </source>
</evidence>
<feature type="compositionally biased region" description="Gly residues" evidence="1">
    <location>
        <begin position="321"/>
        <end position="339"/>
    </location>
</feature>
<dbReference type="AlphaFoldDB" id="A0AAV5FFM9"/>
<dbReference type="PANTHER" id="PTHR21450">
    <property type="entry name" value="PROTEIN ALTERED PHOSPHATE STARVATION RESPONSE 1"/>
    <property type="match status" value="1"/>
</dbReference>
<organism evidence="4 5">
    <name type="scientific">Eleusine coracana subsp. coracana</name>
    <dbReference type="NCBI Taxonomy" id="191504"/>
    <lineage>
        <taxon>Eukaryota</taxon>
        <taxon>Viridiplantae</taxon>
        <taxon>Streptophyta</taxon>
        <taxon>Embryophyta</taxon>
        <taxon>Tracheophyta</taxon>
        <taxon>Spermatophyta</taxon>
        <taxon>Magnoliopsida</taxon>
        <taxon>Liliopsida</taxon>
        <taxon>Poales</taxon>
        <taxon>Poaceae</taxon>
        <taxon>PACMAD clade</taxon>
        <taxon>Chloridoideae</taxon>
        <taxon>Cynodonteae</taxon>
        <taxon>Eleusininae</taxon>
        <taxon>Eleusine</taxon>
    </lineage>
</organism>
<keyword evidence="5" id="KW-1185">Reference proteome</keyword>
<evidence type="ECO:0000313" key="5">
    <source>
        <dbReference type="Proteomes" id="UP001054889"/>
    </source>
</evidence>
<dbReference type="Pfam" id="PF04782">
    <property type="entry name" value="DUF632"/>
    <property type="match status" value="1"/>
</dbReference>
<evidence type="ECO:0000259" key="2">
    <source>
        <dbReference type="Pfam" id="PF04782"/>
    </source>
</evidence>
<gene>
    <name evidence="4" type="primary">gb23192</name>
    <name evidence="4" type="ORF">PR202_gb23192</name>
</gene>
<dbReference type="PANTHER" id="PTHR21450:SF61">
    <property type="entry name" value="OS09G0547300 PROTEIN"/>
    <property type="match status" value="1"/>
</dbReference>
<sequence>MGCGPSKLEEEHAVRHCRQRTELLAEAIRHRYTLADAHRAYAESLRAVGAVLHDFLRGVQTLPPPPPEPELRLPQQRKGDGLPAASPAPAAPAIASSSAAAGQPVAKQVRIDDEHIQFHSDEDDDSDDGHIKFHDDDDPDPAQHRPQVIRSAGAPGPPPPQMGPPYGAGYAPPPYGPGYGYGYGPGPGPGPEYGGGMSMNGGSYEPPGYGGMPGGGYGQSYGGMGSSGGSGGYDPGYGAMPSSSGSYEPSAYSGMGSYGQSFFNINYARSQPPPPSVSREHRLQATEARVHFYSGDGSAQPPPRGYGGGYPYPPPSSSSYNGGGYPYGGGGYYGGGGGSAPPPMDMPSSSREPPAPPPPPSPPRVSTWDFLNPFENYESYYEPPSAAAAPYTPSRSSKDVREEEGIPDLEDEDMEVVKEVDEKHPVKGYTGHGKAAKEEGRSSTGDELPRESKSSEASSSGSSLEHDVHVVEKSVVGEQVQRSEPHQHVAGLPSAGSDKVYSDDTEVVREIRTQFERASESAGEVSKMLEVGKMPYYQKNSGFKVSAMMICGMPTMEEEFLRFEEDKAMGSGNISSTLQKLYMWEKKLLEEVKTEEKMRVLYDRKREELKILGEKGAEPDKLEATEIYIRKLSTKISIAIQVVNTISDKISKLRDDELWPQTCELIQGLMRMWSVMLECHQIQLHAISQAKNIDSMIDAAKFGEDHMDLIKRLELQLLDWIACFAAWVNAQKSYVSTLNQWLRNGVEYVPEVTDDGIPPFSPGRLGAPPIFVICNNWAASVARISEKEVVEAMQAFASNVLKLWEKHRSEQRQGMMANKAMDRDLRLMERDEQSMRKALEAQNKKLVLISNQSGVSLSAQVLHEGGPSAENSSLQTSLRNIFEAMENFTAASANTYKDLHLRAEEEKVKVAQENGRVP</sequence>
<feature type="compositionally biased region" description="Pro residues" evidence="1">
    <location>
        <begin position="353"/>
        <end position="363"/>
    </location>
</feature>
<proteinExistence type="predicted"/>
<dbReference type="EMBL" id="BQKI01000085">
    <property type="protein sequence ID" value="GJN34524.1"/>
    <property type="molecule type" value="Genomic_DNA"/>
</dbReference>
<feature type="region of interest" description="Disordered" evidence="1">
    <location>
        <begin position="479"/>
        <end position="503"/>
    </location>
</feature>
<evidence type="ECO:0000259" key="3">
    <source>
        <dbReference type="Pfam" id="PF04783"/>
    </source>
</evidence>
<dbReference type="Pfam" id="PF04783">
    <property type="entry name" value="DUF630"/>
    <property type="match status" value="1"/>
</dbReference>
<accession>A0AAV5FFM9</accession>
<feature type="domain" description="DUF630" evidence="3">
    <location>
        <begin position="1"/>
        <end position="57"/>
    </location>
</feature>
<reference evidence="4" key="2">
    <citation type="submission" date="2021-12" db="EMBL/GenBank/DDBJ databases">
        <title>Resequencing data analysis of finger millet.</title>
        <authorList>
            <person name="Hatakeyama M."/>
            <person name="Aluri S."/>
            <person name="Balachadran M.T."/>
            <person name="Sivarajan S.R."/>
            <person name="Poveda L."/>
            <person name="Shimizu-Inatsugi R."/>
            <person name="Schlapbach R."/>
            <person name="Sreeman S.M."/>
            <person name="Shimizu K.K."/>
        </authorList>
    </citation>
    <scope>NUCLEOTIDE SEQUENCE</scope>
</reference>
<feature type="region of interest" description="Disordered" evidence="1">
    <location>
        <begin position="59"/>
        <end position="107"/>
    </location>
</feature>
<name>A0AAV5FFM9_ELECO</name>
<dbReference type="InterPro" id="IPR006867">
    <property type="entry name" value="DUF632"/>
</dbReference>